<dbReference type="CDD" id="cd00067">
    <property type="entry name" value="GAL4"/>
    <property type="match status" value="1"/>
</dbReference>
<dbReference type="Proteomes" id="UP001217582">
    <property type="component" value="Chromosome 3"/>
</dbReference>
<feature type="region of interest" description="Disordered" evidence="3">
    <location>
        <begin position="15"/>
        <end position="40"/>
    </location>
</feature>
<dbReference type="InterPro" id="IPR036864">
    <property type="entry name" value="Zn2-C6_fun-type_DNA-bd_sf"/>
</dbReference>
<dbReference type="SUPFAM" id="SSF57701">
    <property type="entry name" value="Zn2/Cys6 DNA-binding domain"/>
    <property type="match status" value="1"/>
</dbReference>
<dbReference type="GO" id="GO:0005634">
    <property type="term" value="C:nucleus"/>
    <property type="evidence" value="ECO:0007669"/>
    <property type="project" value="UniProtKB-SubCell"/>
</dbReference>
<dbReference type="PANTHER" id="PTHR31001">
    <property type="entry name" value="UNCHARACTERIZED TRANSCRIPTIONAL REGULATORY PROTEIN"/>
    <property type="match status" value="1"/>
</dbReference>
<dbReference type="EMBL" id="CP119918">
    <property type="protein sequence ID" value="WFD15584.1"/>
    <property type="molecule type" value="Genomic_DNA"/>
</dbReference>
<protein>
    <recommendedName>
        <fullName evidence="4">Zn(2)-C6 fungal-type domain-containing protein</fullName>
    </recommendedName>
</protein>
<evidence type="ECO:0000259" key="4">
    <source>
        <dbReference type="PROSITE" id="PS50048"/>
    </source>
</evidence>
<evidence type="ECO:0000313" key="6">
    <source>
        <dbReference type="Proteomes" id="UP001217582"/>
    </source>
</evidence>
<dbReference type="InterPro" id="IPR050613">
    <property type="entry name" value="Sec_Metabolite_Reg"/>
</dbReference>
<gene>
    <name evidence="5" type="ORF">MARU1_001606</name>
</gene>
<evidence type="ECO:0000313" key="5">
    <source>
        <dbReference type="EMBL" id="WFD15584.1"/>
    </source>
</evidence>
<keyword evidence="2" id="KW-0539">Nucleus</keyword>
<evidence type="ECO:0000256" key="1">
    <source>
        <dbReference type="ARBA" id="ARBA00004123"/>
    </source>
</evidence>
<proteinExistence type="predicted"/>
<organism evidence="5 6">
    <name type="scientific">Malassezia arunalokei</name>
    <dbReference type="NCBI Taxonomy" id="1514897"/>
    <lineage>
        <taxon>Eukaryota</taxon>
        <taxon>Fungi</taxon>
        <taxon>Dikarya</taxon>
        <taxon>Basidiomycota</taxon>
        <taxon>Ustilaginomycotina</taxon>
        <taxon>Malasseziomycetes</taxon>
        <taxon>Malasseziales</taxon>
        <taxon>Malasseziaceae</taxon>
        <taxon>Malassezia</taxon>
    </lineage>
</organism>
<dbReference type="GO" id="GO:0008270">
    <property type="term" value="F:zinc ion binding"/>
    <property type="evidence" value="ECO:0007669"/>
    <property type="project" value="InterPro"/>
</dbReference>
<reference evidence="5 6" key="1">
    <citation type="submission" date="2023-03" db="EMBL/GenBank/DDBJ databases">
        <title>Mating type loci evolution in Malassezia.</title>
        <authorList>
            <person name="Coelho M.A."/>
        </authorList>
    </citation>
    <scope>NUCLEOTIDE SEQUENCE [LARGE SCALE GENOMIC DNA]</scope>
    <source>
        <strain evidence="5 6">CBS 13387</strain>
    </source>
</reference>
<comment type="subcellular location">
    <subcellularLocation>
        <location evidence="1">Nucleus</location>
    </subcellularLocation>
</comment>
<evidence type="ECO:0000256" key="2">
    <source>
        <dbReference type="ARBA" id="ARBA00023242"/>
    </source>
</evidence>
<dbReference type="InterPro" id="IPR001138">
    <property type="entry name" value="Zn2Cys6_DnaBD"/>
</dbReference>
<dbReference type="Pfam" id="PF00172">
    <property type="entry name" value="Zn_clus"/>
    <property type="match status" value="1"/>
</dbReference>
<sequence>MEELDFLDSQKLHAHSMTNTSTDSDAATQPPPRKRTKAHSCNSCRRRKLKCDRGWPCGACRDRNEAHLCTWQEGVVPERVGRDAPDNMMLIQRMATLESKFDALLDKIDQMGDRKSGKTLSTVQSETHNLEEMQSNSISDASFMLSMFLQPTDLAQRRRVLSRMLQNTPNIKLLASVLDSFNAQMHWINCIVDKKCVEAYLNDVVLLQNEVMHKKDFVEKLNKDELTRYIYSVSSCLAFCSLSLVISRDTKLDILRNDKDSLPLFQRYIRESLIGLSSLPVLDEPNINFVIIMVTLVCCLGFSRSPGMASCLIGHAVQVAFLLDMDVEPPPDMPFEEASRSVQLYCVLCTQDWFATMTIKRYPLIPFDKERFPSVFGTTEQRSKYLSPYQQLKFKLAHLYCRSSPLMMPRAENYAYICQLHDEAMEILSVLPSMWPSTSDYAVNMFESSENLHRMIGLGAVHYLLLRIHLPFYMRGWNDSNYVTSRETCYSSARSLLHLFRQAFSWKVGKSQNGDPSETLVPDDVSVPARMWYFSHWCTAAALLLLKHLAMLHERSGQQSWDHERECIVVDLCIMSRLFQYLSSISSFAREGYDAMQRVASHALHNDHEAKPFSGENCVTHWADRIMPSRTGSPSFEPMSVLSTLSKRNEFKYIPDKGQEKAASNSGSSDSSLSSAVYPPTQSPGFSTPSKSVSDSTSPSVSDEELDTFWAKFVGSTSKQGSMLSPLSLDMNASSGLPEPSAFLMQSHHSAPVRVDPDMALMFQQEFTESDPLHLNSSTITPFTDDFLRSMDLSFALDPSPATVPIPKT</sequence>
<dbReference type="PROSITE" id="PS50048">
    <property type="entry name" value="ZN2_CY6_FUNGAL_2"/>
    <property type="match status" value="1"/>
</dbReference>
<dbReference type="CDD" id="cd12148">
    <property type="entry name" value="fungal_TF_MHR"/>
    <property type="match status" value="1"/>
</dbReference>
<name>A0AAJ5Z029_9BASI</name>
<dbReference type="PROSITE" id="PS00463">
    <property type="entry name" value="ZN2_CY6_FUNGAL_1"/>
    <property type="match status" value="1"/>
</dbReference>
<evidence type="ECO:0000256" key="3">
    <source>
        <dbReference type="SAM" id="MobiDB-lite"/>
    </source>
</evidence>
<dbReference type="PANTHER" id="PTHR31001:SF89">
    <property type="entry name" value="ZN(2)-C6 FUNGAL-TYPE DOMAIN-CONTAINING PROTEIN"/>
    <property type="match status" value="1"/>
</dbReference>
<feature type="compositionally biased region" description="Low complexity" evidence="3">
    <location>
        <begin position="662"/>
        <end position="676"/>
    </location>
</feature>
<dbReference type="AlphaFoldDB" id="A0AAJ5Z029"/>
<feature type="region of interest" description="Disordered" evidence="3">
    <location>
        <begin position="657"/>
        <end position="702"/>
    </location>
</feature>
<dbReference type="Gene3D" id="4.10.240.10">
    <property type="entry name" value="Zn(2)-C6 fungal-type DNA-binding domain"/>
    <property type="match status" value="1"/>
</dbReference>
<feature type="domain" description="Zn(2)-C6 fungal-type" evidence="4">
    <location>
        <begin position="40"/>
        <end position="71"/>
    </location>
</feature>
<dbReference type="SMART" id="SM00066">
    <property type="entry name" value="GAL4"/>
    <property type="match status" value="1"/>
</dbReference>
<accession>A0AAJ5Z029</accession>
<feature type="compositionally biased region" description="Polar residues" evidence="3">
    <location>
        <begin position="16"/>
        <end position="27"/>
    </location>
</feature>
<feature type="compositionally biased region" description="Low complexity" evidence="3">
    <location>
        <begin position="687"/>
        <end position="701"/>
    </location>
</feature>
<dbReference type="GO" id="GO:0000981">
    <property type="term" value="F:DNA-binding transcription factor activity, RNA polymerase II-specific"/>
    <property type="evidence" value="ECO:0007669"/>
    <property type="project" value="InterPro"/>
</dbReference>
<keyword evidence="6" id="KW-1185">Reference proteome</keyword>